<comment type="caution">
    <text evidence="6">The sequence shown here is derived from an EMBL/GenBank/DDBJ whole genome shotgun (WGS) entry which is preliminary data.</text>
</comment>
<keyword evidence="4" id="KW-0378">Hydrolase</keyword>
<accession>A0A5K0U8J9</accession>
<keyword evidence="3" id="KW-0551">Lipid droplet</keyword>
<organism evidence="6 7">
    <name type="scientific">Yasminevirus sp. GU-2018</name>
    <dbReference type="NCBI Taxonomy" id="2420051"/>
    <lineage>
        <taxon>Viruses</taxon>
        <taxon>Varidnaviria</taxon>
        <taxon>Bamfordvirae</taxon>
        <taxon>Nucleocytoviricota</taxon>
        <taxon>Megaviricetes</taxon>
        <taxon>Imitervirales</taxon>
        <taxon>Mimiviridae</taxon>
        <taxon>Klosneuvirinae</taxon>
        <taxon>Yasminevirus</taxon>
        <taxon>Yasminevirus saudimassiliense</taxon>
    </lineage>
</organism>
<evidence type="ECO:0000313" key="7">
    <source>
        <dbReference type="Proteomes" id="UP000594342"/>
    </source>
</evidence>
<feature type="transmembrane region" description="Helical" evidence="5">
    <location>
        <begin position="173"/>
        <end position="192"/>
    </location>
</feature>
<protein>
    <submittedName>
        <fullName evidence="6">Uncharacterized protein</fullName>
    </submittedName>
</protein>
<keyword evidence="7" id="KW-1185">Reference proteome</keyword>
<evidence type="ECO:0000256" key="3">
    <source>
        <dbReference type="ARBA" id="ARBA00022677"/>
    </source>
</evidence>
<sequence length="321" mass="37772">MGTHIVVLPGNPGMWCFYRKFVERLILRFGDDVRIYFINYRGHGIDTDRLTKKFNYDELIHSSYIDHSTVLFKQYTKKRPTHHINIFCEVESQDNVTSQITHQTQFSLGIMAHILNGVDRSKNDRVVLIGHSVGSYVALRCTEKYYNHIDSVYLTCPVFEHSRITSKYWTMRLIFMFRLVLIMLSWMLAIILRCLSIIPVKLILDSDTIDLYYLLRPANVEVCIDMSKSEFDDLDREYPRGIFEKDRKNKKIKIILAKDDPWSPKNYCKILIHDGVVNKEMIHTLRVEHAYNTSELSYCKVVDKIHQLETYTLDRPYALSA</sequence>
<dbReference type="Pfam" id="PF10230">
    <property type="entry name" value="LIDHydrolase"/>
    <property type="match status" value="1"/>
</dbReference>
<evidence type="ECO:0000256" key="5">
    <source>
        <dbReference type="SAM" id="Phobius"/>
    </source>
</evidence>
<dbReference type="SUPFAM" id="SSF53474">
    <property type="entry name" value="alpha/beta-Hydrolases"/>
    <property type="match status" value="1"/>
</dbReference>
<keyword evidence="5" id="KW-0472">Membrane</keyword>
<dbReference type="EMBL" id="UPSH01000001">
    <property type="protein sequence ID" value="VBB17851.1"/>
    <property type="molecule type" value="Genomic_DNA"/>
</dbReference>
<dbReference type="PANTHER" id="PTHR13390">
    <property type="entry name" value="LIPASE"/>
    <property type="match status" value="1"/>
</dbReference>
<comment type="similarity">
    <text evidence="2">Belongs to the AB hydrolase superfamily. LDAH family.</text>
</comment>
<keyword evidence="5" id="KW-0812">Transmembrane</keyword>
<gene>
    <name evidence="6" type="ORF">YASMINEVIRUS_314</name>
</gene>
<dbReference type="GO" id="GO:0016298">
    <property type="term" value="F:lipase activity"/>
    <property type="evidence" value="ECO:0007669"/>
    <property type="project" value="InterPro"/>
</dbReference>
<dbReference type="Gene3D" id="3.40.50.1820">
    <property type="entry name" value="alpha/beta hydrolase"/>
    <property type="match status" value="1"/>
</dbReference>
<evidence type="ECO:0000313" key="6">
    <source>
        <dbReference type="EMBL" id="VBB17851.1"/>
    </source>
</evidence>
<dbReference type="InterPro" id="IPR019363">
    <property type="entry name" value="LDAH"/>
</dbReference>
<proteinExistence type="inferred from homology"/>
<dbReference type="Proteomes" id="UP000594342">
    <property type="component" value="Unassembled WGS sequence"/>
</dbReference>
<dbReference type="InterPro" id="IPR029058">
    <property type="entry name" value="AB_hydrolase_fold"/>
</dbReference>
<comment type="subcellular location">
    <subcellularLocation>
        <location evidence="1">Lipid droplet</location>
    </subcellularLocation>
</comment>
<name>A0A5K0U8J9_9VIRU</name>
<evidence type="ECO:0000256" key="2">
    <source>
        <dbReference type="ARBA" id="ARBA00008300"/>
    </source>
</evidence>
<dbReference type="PANTHER" id="PTHR13390:SF0">
    <property type="entry name" value="LIPID DROPLET-ASSOCIATED HYDROLASE"/>
    <property type="match status" value="1"/>
</dbReference>
<dbReference type="GO" id="GO:0019915">
    <property type="term" value="P:lipid storage"/>
    <property type="evidence" value="ECO:0007669"/>
    <property type="project" value="InterPro"/>
</dbReference>
<keyword evidence="5" id="KW-1133">Transmembrane helix</keyword>
<evidence type="ECO:0000256" key="1">
    <source>
        <dbReference type="ARBA" id="ARBA00004502"/>
    </source>
</evidence>
<evidence type="ECO:0000256" key="4">
    <source>
        <dbReference type="ARBA" id="ARBA00022801"/>
    </source>
</evidence>
<reference evidence="6 7" key="1">
    <citation type="submission" date="2018-10" db="EMBL/GenBank/DDBJ databases">
        <authorList>
            <consortium name="IHU Genomes"/>
        </authorList>
    </citation>
    <scope>NUCLEOTIDE SEQUENCE [LARGE SCALE GENOMIC DNA]</scope>
    <source>
        <strain evidence="6 7">A1</strain>
    </source>
</reference>